<protein>
    <recommendedName>
        <fullName evidence="1">Retrotransposon Copia-like N-terminal domain-containing protein</fullName>
    </recommendedName>
</protein>
<dbReference type="Pfam" id="PF14244">
    <property type="entry name" value="Retrotran_gag_3"/>
    <property type="match status" value="1"/>
</dbReference>
<sequence length="219" mass="25332">MDRKFYNFSAQTIEEWYSYPHHLTCKNFLAWSKAVKRALGAKMKYGFITGTCKKPSGDPELIEQWTRVDCMVASWLLNAITVNLERDIASITQGDLTKADYFTKIQMLWDELAQLRPMPECTCGCACTCDLANATTALVEQWQLIQFLMGLNDKYDNDRSQILVIEPRPSVNRAYSMILRVKRQRQVHLDVTVRHDGAVMHAGNFEKRKDGNNFRRKEL</sequence>
<dbReference type="PANTHER" id="PTHR37610:SF40">
    <property type="entry name" value="OS01G0909600 PROTEIN"/>
    <property type="match status" value="1"/>
</dbReference>
<organism evidence="2">
    <name type="scientific">Sesamum radiatum</name>
    <name type="common">Black benniseed</name>
    <dbReference type="NCBI Taxonomy" id="300843"/>
    <lineage>
        <taxon>Eukaryota</taxon>
        <taxon>Viridiplantae</taxon>
        <taxon>Streptophyta</taxon>
        <taxon>Embryophyta</taxon>
        <taxon>Tracheophyta</taxon>
        <taxon>Spermatophyta</taxon>
        <taxon>Magnoliopsida</taxon>
        <taxon>eudicotyledons</taxon>
        <taxon>Gunneridae</taxon>
        <taxon>Pentapetalae</taxon>
        <taxon>asterids</taxon>
        <taxon>lamiids</taxon>
        <taxon>Lamiales</taxon>
        <taxon>Pedaliaceae</taxon>
        <taxon>Sesamum</taxon>
    </lineage>
</organism>
<evidence type="ECO:0000313" key="2">
    <source>
        <dbReference type="EMBL" id="KAL0392923.1"/>
    </source>
</evidence>
<dbReference type="PANTHER" id="PTHR37610">
    <property type="entry name" value="CCHC-TYPE DOMAIN-CONTAINING PROTEIN"/>
    <property type="match status" value="1"/>
</dbReference>
<dbReference type="EMBL" id="JACGWJ010000010">
    <property type="protein sequence ID" value="KAL0392923.1"/>
    <property type="molecule type" value="Genomic_DNA"/>
</dbReference>
<comment type="caution">
    <text evidence="2">The sequence shown here is derived from an EMBL/GenBank/DDBJ whole genome shotgun (WGS) entry which is preliminary data.</text>
</comment>
<feature type="domain" description="Retrotransposon Copia-like N-terminal" evidence="1">
    <location>
        <begin position="20"/>
        <end position="56"/>
    </location>
</feature>
<dbReference type="InterPro" id="IPR029472">
    <property type="entry name" value="Copia-like_N"/>
</dbReference>
<gene>
    <name evidence="2" type="ORF">Sradi_2515100</name>
</gene>
<name>A0AAW2SKD3_SESRA</name>
<dbReference type="AlphaFoldDB" id="A0AAW2SKD3"/>
<reference evidence="2" key="1">
    <citation type="submission" date="2020-06" db="EMBL/GenBank/DDBJ databases">
        <authorList>
            <person name="Li T."/>
            <person name="Hu X."/>
            <person name="Zhang T."/>
            <person name="Song X."/>
            <person name="Zhang H."/>
            <person name="Dai N."/>
            <person name="Sheng W."/>
            <person name="Hou X."/>
            <person name="Wei L."/>
        </authorList>
    </citation>
    <scope>NUCLEOTIDE SEQUENCE</scope>
    <source>
        <strain evidence="2">G02</strain>
        <tissue evidence="2">Leaf</tissue>
    </source>
</reference>
<accession>A0AAW2SKD3</accession>
<evidence type="ECO:0000259" key="1">
    <source>
        <dbReference type="Pfam" id="PF14244"/>
    </source>
</evidence>
<reference evidence="2" key="2">
    <citation type="journal article" date="2024" name="Plant">
        <title>Genomic evolution and insights into agronomic trait innovations of Sesamum species.</title>
        <authorList>
            <person name="Miao H."/>
            <person name="Wang L."/>
            <person name="Qu L."/>
            <person name="Liu H."/>
            <person name="Sun Y."/>
            <person name="Le M."/>
            <person name="Wang Q."/>
            <person name="Wei S."/>
            <person name="Zheng Y."/>
            <person name="Lin W."/>
            <person name="Duan Y."/>
            <person name="Cao H."/>
            <person name="Xiong S."/>
            <person name="Wang X."/>
            <person name="Wei L."/>
            <person name="Li C."/>
            <person name="Ma Q."/>
            <person name="Ju M."/>
            <person name="Zhao R."/>
            <person name="Li G."/>
            <person name="Mu C."/>
            <person name="Tian Q."/>
            <person name="Mei H."/>
            <person name="Zhang T."/>
            <person name="Gao T."/>
            <person name="Zhang H."/>
        </authorList>
    </citation>
    <scope>NUCLEOTIDE SEQUENCE</scope>
    <source>
        <strain evidence="2">G02</strain>
    </source>
</reference>
<proteinExistence type="predicted"/>